<gene>
    <name evidence="2" type="ORF">DM860_007734</name>
</gene>
<evidence type="ECO:0000259" key="1">
    <source>
        <dbReference type="PROSITE" id="PS51767"/>
    </source>
</evidence>
<evidence type="ECO:0000313" key="2">
    <source>
        <dbReference type="EMBL" id="RAL52966.1"/>
    </source>
</evidence>
<dbReference type="AlphaFoldDB" id="A0A328E694"/>
<keyword evidence="3" id="KW-1185">Reference proteome</keyword>
<organism evidence="2 3">
    <name type="scientific">Cuscuta australis</name>
    <dbReference type="NCBI Taxonomy" id="267555"/>
    <lineage>
        <taxon>Eukaryota</taxon>
        <taxon>Viridiplantae</taxon>
        <taxon>Streptophyta</taxon>
        <taxon>Embryophyta</taxon>
        <taxon>Tracheophyta</taxon>
        <taxon>Spermatophyta</taxon>
        <taxon>Magnoliopsida</taxon>
        <taxon>eudicotyledons</taxon>
        <taxon>Gunneridae</taxon>
        <taxon>Pentapetalae</taxon>
        <taxon>asterids</taxon>
        <taxon>lamiids</taxon>
        <taxon>Solanales</taxon>
        <taxon>Convolvulaceae</taxon>
        <taxon>Cuscuteae</taxon>
        <taxon>Cuscuta</taxon>
        <taxon>Cuscuta subgen. Grammica</taxon>
        <taxon>Cuscuta sect. Cleistogrammica</taxon>
    </lineage>
</organism>
<dbReference type="SUPFAM" id="SSF50630">
    <property type="entry name" value="Acid proteases"/>
    <property type="match status" value="1"/>
</dbReference>
<dbReference type="Pfam" id="PF14541">
    <property type="entry name" value="TAXi_C"/>
    <property type="match status" value="1"/>
</dbReference>
<proteinExistence type="predicted"/>
<name>A0A328E694_9ASTE</name>
<dbReference type="InterPro" id="IPR032799">
    <property type="entry name" value="TAXi_C"/>
</dbReference>
<evidence type="ECO:0000313" key="3">
    <source>
        <dbReference type="Proteomes" id="UP000249390"/>
    </source>
</evidence>
<accession>A0A328E694</accession>
<reference evidence="2 3" key="1">
    <citation type="submission" date="2018-06" db="EMBL/GenBank/DDBJ databases">
        <title>The Genome of Cuscuta australis (Dodder) Provides Insight into the Evolution of Plant Parasitism.</title>
        <authorList>
            <person name="Liu H."/>
        </authorList>
    </citation>
    <scope>NUCLEOTIDE SEQUENCE [LARGE SCALE GENOMIC DNA]</scope>
    <source>
        <strain evidence="3">cv. Yunnan</strain>
        <tissue evidence="2">Vines</tissue>
    </source>
</reference>
<dbReference type="InterPro" id="IPR033121">
    <property type="entry name" value="PEPTIDASE_A1"/>
</dbReference>
<sequence>MANGACQVCLAFARNGDAGHPGILGNTQQQTFEVVYDVAGGKLGIGAGGCT</sequence>
<dbReference type="Proteomes" id="UP000249390">
    <property type="component" value="Unassembled WGS sequence"/>
</dbReference>
<dbReference type="EMBL" id="NQVE01000030">
    <property type="protein sequence ID" value="RAL52966.1"/>
    <property type="molecule type" value="Genomic_DNA"/>
</dbReference>
<comment type="caution">
    <text evidence="2">The sequence shown here is derived from an EMBL/GenBank/DDBJ whole genome shotgun (WGS) entry which is preliminary data.</text>
</comment>
<dbReference type="InterPro" id="IPR021109">
    <property type="entry name" value="Peptidase_aspartic_dom_sf"/>
</dbReference>
<feature type="domain" description="Peptidase A1" evidence="1">
    <location>
        <begin position="1"/>
        <end position="46"/>
    </location>
</feature>
<dbReference type="Gene3D" id="2.40.70.10">
    <property type="entry name" value="Acid Proteases"/>
    <property type="match status" value="1"/>
</dbReference>
<dbReference type="PROSITE" id="PS51767">
    <property type="entry name" value="PEPTIDASE_A1"/>
    <property type="match status" value="1"/>
</dbReference>
<protein>
    <recommendedName>
        <fullName evidence="1">Peptidase A1 domain-containing protein</fullName>
    </recommendedName>
</protein>